<dbReference type="Pfam" id="PF05635">
    <property type="entry name" value="23S_rRNA_IVP"/>
    <property type="match status" value="1"/>
</dbReference>
<organism evidence="1 2">
    <name type="scientific">Pelotomaculum schinkii</name>
    <dbReference type="NCBI Taxonomy" id="78350"/>
    <lineage>
        <taxon>Bacteria</taxon>
        <taxon>Bacillati</taxon>
        <taxon>Bacillota</taxon>
        <taxon>Clostridia</taxon>
        <taxon>Eubacteriales</taxon>
        <taxon>Desulfotomaculaceae</taxon>
        <taxon>Pelotomaculum</taxon>
    </lineage>
</organism>
<dbReference type="PANTHER" id="PTHR38471:SF2">
    <property type="entry name" value="FOUR HELIX BUNDLE PROTEIN"/>
    <property type="match status" value="1"/>
</dbReference>
<evidence type="ECO:0000313" key="1">
    <source>
        <dbReference type="EMBL" id="TEB07978.1"/>
    </source>
</evidence>
<dbReference type="CDD" id="cd16377">
    <property type="entry name" value="23S_rRNA_IVP_like"/>
    <property type="match status" value="1"/>
</dbReference>
<dbReference type="SUPFAM" id="SSF158446">
    <property type="entry name" value="IVS-encoded protein-like"/>
    <property type="match status" value="1"/>
</dbReference>
<reference evidence="1 2" key="1">
    <citation type="journal article" date="2018" name="Environ. Microbiol.">
        <title>Novel energy conservation strategies and behaviour of Pelotomaculum schinkii driving syntrophic propionate catabolism.</title>
        <authorList>
            <person name="Hidalgo-Ahumada C.A.P."/>
            <person name="Nobu M.K."/>
            <person name="Narihiro T."/>
            <person name="Tamaki H."/>
            <person name="Liu W.T."/>
            <person name="Kamagata Y."/>
            <person name="Stams A.J.M."/>
            <person name="Imachi H."/>
            <person name="Sousa D.Z."/>
        </authorList>
    </citation>
    <scope>NUCLEOTIDE SEQUENCE [LARGE SCALE GENOMIC DNA]</scope>
    <source>
        <strain evidence="1 2">HH</strain>
    </source>
</reference>
<evidence type="ECO:0000313" key="2">
    <source>
        <dbReference type="Proteomes" id="UP000298324"/>
    </source>
</evidence>
<evidence type="ECO:0008006" key="3">
    <source>
        <dbReference type="Google" id="ProtNLM"/>
    </source>
</evidence>
<dbReference type="RefSeq" id="WP_134219132.1">
    <property type="nucleotide sequence ID" value="NZ_QFGA01000001.1"/>
</dbReference>
<gene>
    <name evidence="1" type="ORF">Psch_01533</name>
</gene>
<dbReference type="InterPro" id="IPR012657">
    <property type="entry name" value="23S_rRNA-intervening_sequence"/>
</dbReference>
<keyword evidence="2" id="KW-1185">Reference proteome</keyword>
<proteinExistence type="predicted"/>
<protein>
    <recommendedName>
        <fullName evidence="3">Four helix bundle protein</fullName>
    </recommendedName>
</protein>
<dbReference type="AlphaFoldDB" id="A0A4Y7RG45"/>
<dbReference type="EMBL" id="QFGA01000001">
    <property type="protein sequence ID" value="TEB07978.1"/>
    <property type="molecule type" value="Genomic_DNA"/>
</dbReference>
<sequence length="119" mass="14056">MRTGYKNLEVYKRSYRLALEIHKFTQSFPTSEKYELGSQLRRASLSVALNIAEGYGRKDSSREFQHFLRNALGSCNEICVLLDFIRALNYIQEEYYKKLSEEYDVLGKQIFRLREKNIG</sequence>
<dbReference type="Gene3D" id="1.20.1440.60">
    <property type="entry name" value="23S rRNA-intervening sequence"/>
    <property type="match status" value="1"/>
</dbReference>
<dbReference type="Proteomes" id="UP000298324">
    <property type="component" value="Unassembled WGS sequence"/>
</dbReference>
<comment type="caution">
    <text evidence="1">The sequence shown here is derived from an EMBL/GenBank/DDBJ whole genome shotgun (WGS) entry which is preliminary data.</text>
</comment>
<dbReference type="PANTHER" id="PTHR38471">
    <property type="entry name" value="FOUR HELIX BUNDLE PROTEIN"/>
    <property type="match status" value="1"/>
</dbReference>
<accession>A0A4Y7RG45</accession>
<name>A0A4Y7RG45_9FIRM</name>
<dbReference type="NCBIfam" id="TIGR02436">
    <property type="entry name" value="four helix bundle protein"/>
    <property type="match status" value="1"/>
</dbReference>
<dbReference type="InterPro" id="IPR036583">
    <property type="entry name" value="23S_rRNA_IVS_sf"/>
</dbReference>